<keyword evidence="12" id="KW-0282">Flagellum</keyword>
<dbReference type="Gene3D" id="3.40.1550.10">
    <property type="entry name" value="CheC-like"/>
    <property type="match status" value="1"/>
</dbReference>
<dbReference type="AlphaFoldDB" id="A0AAE3U3F8"/>
<reference evidence="12" key="1">
    <citation type="submission" date="2022-03" db="EMBL/GenBank/DDBJ databases">
        <title>Fererhizobium litorale gen. nov., sp. nov., isolated from sandy sediments of the Sea of Japan seashore.</title>
        <authorList>
            <person name="Romanenko L."/>
            <person name="Kurilenko V."/>
            <person name="Otstavnykh N."/>
            <person name="Svetashev V."/>
            <person name="Tekutyeva L."/>
            <person name="Isaeva M."/>
            <person name="Mikhailov V."/>
        </authorList>
    </citation>
    <scope>NUCLEOTIDE SEQUENCE</scope>
    <source>
        <strain evidence="12">KMM 9576</strain>
    </source>
</reference>
<feature type="domain" description="Flagellar motor switch protein FliN-like C-terminal" evidence="11">
    <location>
        <begin position="236"/>
        <end position="304"/>
    </location>
</feature>
<dbReference type="Proteomes" id="UP001161580">
    <property type="component" value="Unassembled WGS sequence"/>
</dbReference>
<keyword evidence="9" id="KW-0975">Bacterial flagellum</keyword>
<dbReference type="RefSeq" id="WP_311787725.1">
    <property type="nucleotide sequence ID" value="NZ_JALDYY010000011.1"/>
</dbReference>
<dbReference type="GO" id="GO:0050918">
    <property type="term" value="P:positive chemotaxis"/>
    <property type="evidence" value="ECO:0007669"/>
    <property type="project" value="TreeGrafter"/>
</dbReference>
<protein>
    <recommendedName>
        <fullName evidence="4">Flagellar motor switch protein FliM</fullName>
    </recommendedName>
</protein>
<keyword evidence="5" id="KW-1003">Cell membrane</keyword>
<dbReference type="PANTHER" id="PTHR30034:SF6">
    <property type="entry name" value="YOP PROTEINS TRANSLOCATION PROTEIN Q"/>
    <property type="match status" value="1"/>
</dbReference>
<sequence>MTTRTTAPTAQVPAMDRALHAMLTGSLGDKATVAKLAAQFGELYCEFLPDVFKSETGLEIQVRYNGCETGLMNDLIADLGDNMALADGSLRNWSPGFTLACGNGFVITLMENLLGAEPDTIVEPIERPLSKIELDLAVMVFDRIANVLKSGVNARGSFDATLLAPHNADDRPRPDADHVDEYAAAIKLSIQLGPVISEFALIVPQKALLKTTVITPKSRGHSSESQEQWAERIGDQVKRSQITLEARISLQPLTLATIARLAPGDVIPFLDTGEVLVDVSANGKDLYLCEFGRSGANYTVRVKDNPGADGDILRQLIG</sequence>
<evidence type="ECO:0000256" key="8">
    <source>
        <dbReference type="ARBA" id="ARBA00023136"/>
    </source>
</evidence>
<dbReference type="GO" id="GO:0071978">
    <property type="term" value="P:bacterial-type flagellum-dependent swarming motility"/>
    <property type="evidence" value="ECO:0007669"/>
    <property type="project" value="TreeGrafter"/>
</dbReference>
<gene>
    <name evidence="12" type="ORF">MRS75_09570</name>
</gene>
<evidence type="ECO:0000259" key="11">
    <source>
        <dbReference type="Pfam" id="PF01052"/>
    </source>
</evidence>
<evidence type="ECO:0000256" key="7">
    <source>
        <dbReference type="ARBA" id="ARBA00022779"/>
    </source>
</evidence>
<evidence type="ECO:0000256" key="6">
    <source>
        <dbReference type="ARBA" id="ARBA00022500"/>
    </source>
</evidence>
<dbReference type="EMBL" id="JALDYZ010000004">
    <property type="protein sequence ID" value="MDI7922333.1"/>
    <property type="molecule type" value="Genomic_DNA"/>
</dbReference>
<keyword evidence="12" id="KW-0969">Cilium</keyword>
<evidence type="ECO:0000256" key="9">
    <source>
        <dbReference type="ARBA" id="ARBA00023143"/>
    </source>
</evidence>
<dbReference type="SUPFAM" id="SSF101801">
    <property type="entry name" value="Surface presentation of antigens (SPOA)"/>
    <property type="match status" value="1"/>
</dbReference>
<proteinExistence type="inferred from homology"/>
<dbReference type="GO" id="GO:0009425">
    <property type="term" value="C:bacterial-type flagellum basal body"/>
    <property type="evidence" value="ECO:0007669"/>
    <property type="project" value="UniProtKB-SubCell"/>
</dbReference>
<evidence type="ECO:0000256" key="10">
    <source>
        <dbReference type="ARBA" id="ARBA00025044"/>
    </source>
</evidence>
<comment type="caution">
    <text evidence="12">The sequence shown here is derived from an EMBL/GenBank/DDBJ whole genome shotgun (WGS) entry which is preliminary data.</text>
</comment>
<dbReference type="InterPro" id="IPR028976">
    <property type="entry name" value="CheC-like_sf"/>
</dbReference>
<evidence type="ECO:0000313" key="13">
    <source>
        <dbReference type="Proteomes" id="UP001161580"/>
    </source>
</evidence>
<comment type="function">
    <text evidence="10">FliM is one of three proteins (FliG, FliN, FliM) that forms the rotor-mounted switch complex (C ring), located at the base of the basal body. This complex interacts with the CheY and CheZ chemotaxis proteins, in addition to contacting components of the motor that determine the direction of flagellar rotation.</text>
</comment>
<evidence type="ECO:0000256" key="3">
    <source>
        <dbReference type="ARBA" id="ARBA00011049"/>
    </source>
</evidence>
<keyword evidence="12" id="KW-0966">Cell projection</keyword>
<evidence type="ECO:0000313" key="12">
    <source>
        <dbReference type="EMBL" id="MDI7922333.1"/>
    </source>
</evidence>
<keyword evidence="6" id="KW-0145">Chemotaxis</keyword>
<organism evidence="12 13">
    <name type="scientific">Ferirhizobium litorale</name>
    <dbReference type="NCBI Taxonomy" id="2927786"/>
    <lineage>
        <taxon>Bacteria</taxon>
        <taxon>Pseudomonadati</taxon>
        <taxon>Pseudomonadota</taxon>
        <taxon>Alphaproteobacteria</taxon>
        <taxon>Hyphomicrobiales</taxon>
        <taxon>Rhizobiaceae</taxon>
        <taxon>Ferirhizobium</taxon>
    </lineage>
</organism>
<dbReference type="InterPro" id="IPR036429">
    <property type="entry name" value="SpoA-like_sf"/>
</dbReference>
<comment type="similarity">
    <text evidence="3">Belongs to the FliM family.</text>
</comment>
<comment type="subcellular location">
    <subcellularLocation>
        <location evidence="1">Bacterial flagellum basal body</location>
    </subcellularLocation>
    <subcellularLocation>
        <location evidence="2">Cell membrane</location>
        <topology evidence="2">Peripheral membrane protein</topology>
    </subcellularLocation>
</comment>
<keyword evidence="13" id="KW-1185">Reference proteome</keyword>
<keyword evidence="7" id="KW-0283">Flagellar rotation</keyword>
<dbReference type="Gene3D" id="2.30.330.10">
    <property type="entry name" value="SpoA-like"/>
    <property type="match status" value="1"/>
</dbReference>
<accession>A0AAE3U3F8</accession>
<dbReference type="Pfam" id="PF01052">
    <property type="entry name" value="FliMN_C"/>
    <property type="match status" value="1"/>
</dbReference>
<dbReference type="InterPro" id="IPR001543">
    <property type="entry name" value="FliN-like_C"/>
</dbReference>
<dbReference type="GO" id="GO:0005886">
    <property type="term" value="C:plasma membrane"/>
    <property type="evidence" value="ECO:0007669"/>
    <property type="project" value="UniProtKB-SubCell"/>
</dbReference>
<evidence type="ECO:0000256" key="4">
    <source>
        <dbReference type="ARBA" id="ARBA00021898"/>
    </source>
</evidence>
<dbReference type="PANTHER" id="PTHR30034">
    <property type="entry name" value="FLAGELLAR MOTOR SWITCH PROTEIN FLIM"/>
    <property type="match status" value="1"/>
</dbReference>
<evidence type="ECO:0000256" key="2">
    <source>
        <dbReference type="ARBA" id="ARBA00004202"/>
    </source>
</evidence>
<evidence type="ECO:0000256" key="5">
    <source>
        <dbReference type="ARBA" id="ARBA00022475"/>
    </source>
</evidence>
<name>A0AAE3U3F8_9HYPH</name>
<keyword evidence="8" id="KW-0472">Membrane</keyword>
<evidence type="ECO:0000256" key="1">
    <source>
        <dbReference type="ARBA" id="ARBA00004117"/>
    </source>
</evidence>